<gene>
    <name evidence="1" type="ORF">IFR04_015245</name>
</gene>
<proteinExistence type="predicted"/>
<name>A0A8H7VYN8_9HELO</name>
<reference evidence="1" key="1">
    <citation type="submission" date="2021-02" db="EMBL/GenBank/DDBJ databases">
        <title>Genome sequence Cadophora malorum strain M34.</title>
        <authorList>
            <person name="Stefanovic E."/>
            <person name="Vu D."/>
            <person name="Scully C."/>
            <person name="Dijksterhuis J."/>
            <person name="Roader J."/>
            <person name="Houbraken J."/>
        </authorList>
    </citation>
    <scope>NUCLEOTIDE SEQUENCE</scope>
    <source>
        <strain evidence="1">M34</strain>
    </source>
</reference>
<dbReference type="EMBL" id="JAFJYH010000455">
    <property type="protein sequence ID" value="KAG4411611.1"/>
    <property type="molecule type" value="Genomic_DNA"/>
</dbReference>
<accession>A0A8H7VYN8</accession>
<evidence type="ECO:0000313" key="2">
    <source>
        <dbReference type="Proteomes" id="UP000664132"/>
    </source>
</evidence>
<dbReference type="Proteomes" id="UP000664132">
    <property type="component" value="Unassembled WGS sequence"/>
</dbReference>
<dbReference type="AlphaFoldDB" id="A0A8H7VYN8"/>
<protein>
    <submittedName>
        <fullName evidence="1">Uncharacterized protein</fullName>
    </submittedName>
</protein>
<evidence type="ECO:0000313" key="1">
    <source>
        <dbReference type="EMBL" id="KAG4411611.1"/>
    </source>
</evidence>
<sequence>MSSPLEIRNNLRRQLALLRDQIEGNIDICLTNPSVARHQERAVQLQADHMQEANQVCLVCKAPVLVILFPVWPTKNGTIHARKIKTHRLLHYKRYFPSNRIPTWLPSEHVVPNTGIFFAVHAVMRENGTIKRLERLQGPVGEPGEDERVWKWMLCDLREDEVAGGVGSGV</sequence>
<feature type="non-terminal residue" evidence="1">
    <location>
        <position position="1"/>
    </location>
</feature>
<comment type="caution">
    <text evidence="1">The sequence shown here is derived from an EMBL/GenBank/DDBJ whole genome shotgun (WGS) entry which is preliminary data.</text>
</comment>
<dbReference type="OrthoDB" id="3449297at2759"/>
<organism evidence="1 2">
    <name type="scientific">Cadophora malorum</name>
    <dbReference type="NCBI Taxonomy" id="108018"/>
    <lineage>
        <taxon>Eukaryota</taxon>
        <taxon>Fungi</taxon>
        <taxon>Dikarya</taxon>
        <taxon>Ascomycota</taxon>
        <taxon>Pezizomycotina</taxon>
        <taxon>Leotiomycetes</taxon>
        <taxon>Helotiales</taxon>
        <taxon>Ploettnerulaceae</taxon>
        <taxon>Cadophora</taxon>
    </lineage>
</organism>
<keyword evidence="2" id="KW-1185">Reference proteome</keyword>